<feature type="chain" id="PRO_5010855642" description="ISXO2-like transposase domain-containing protein" evidence="1">
    <location>
        <begin position="23"/>
        <end position="93"/>
    </location>
</feature>
<evidence type="ECO:0000256" key="1">
    <source>
        <dbReference type="SAM" id="SignalP"/>
    </source>
</evidence>
<sequence>MVPKMVSCKVLFIVSGFGLADTSHTPALGYMHVVQSRVPATLLPIICYNVAPRTVIHSDEWGAYRRVAQLPNISCHATVNHSVEFVAPNGVHT</sequence>
<dbReference type="PANTHER" id="PTHR47163:SF2">
    <property type="entry name" value="SI:DKEY-17M8.2"/>
    <property type="match status" value="1"/>
</dbReference>
<reference evidence="2" key="1">
    <citation type="submission" date="2017-05" db="UniProtKB">
        <authorList>
            <consortium name="EnsemblMetazoa"/>
        </authorList>
    </citation>
    <scope>IDENTIFICATION</scope>
</reference>
<keyword evidence="1" id="KW-0732">Signal</keyword>
<dbReference type="PANTHER" id="PTHR47163">
    <property type="entry name" value="DDE_TNP_IS1595 DOMAIN-CONTAINING PROTEIN"/>
    <property type="match status" value="1"/>
</dbReference>
<dbReference type="AlphaFoldDB" id="A0A1X7VI93"/>
<dbReference type="InParanoid" id="A0A1X7VI93"/>
<accession>A0A1X7VI93</accession>
<organism evidence="2">
    <name type="scientific">Amphimedon queenslandica</name>
    <name type="common">Sponge</name>
    <dbReference type="NCBI Taxonomy" id="400682"/>
    <lineage>
        <taxon>Eukaryota</taxon>
        <taxon>Metazoa</taxon>
        <taxon>Porifera</taxon>
        <taxon>Demospongiae</taxon>
        <taxon>Heteroscleromorpha</taxon>
        <taxon>Haplosclerida</taxon>
        <taxon>Niphatidae</taxon>
        <taxon>Amphimedon</taxon>
    </lineage>
</organism>
<dbReference type="EnsemblMetazoa" id="Aqu2.1.40066_001">
    <property type="protein sequence ID" value="Aqu2.1.40066_001"/>
    <property type="gene ID" value="Aqu2.1.40066"/>
</dbReference>
<feature type="signal peptide" evidence="1">
    <location>
        <begin position="1"/>
        <end position="22"/>
    </location>
</feature>
<proteinExistence type="predicted"/>
<name>A0A1X7VI93_AMPQE</name>
<evidence type="ECO:0000313" key="2">
    <source>
        <dbReference type="EnsemblMetazoa" id="Aqu2.1.40066_001"/>
    </source>
</evidence>
<evidence type="ECO:0008006" key="3">
    <source>
        <dbReference type="Google" id="ProtNLM"/>
    </source>
</evidence>
<protein>
    <recommendedName>
        <fullName evidence="3">ISXO2-like transposase domain-containing protein</fullName>
    </recommendedName>
</protein>
<dbReference type="InterPro" id="IPR053164">
    <property type="entry name" value="IS1016-like_transposase"/>
</dbReference>